<protein>
    <submittedName>
        <fullName evidence="7">IclR family transcriptional regulator</fullName>
    </submittedName>
</protein>
<evidence type="ECO:0000256" key="2">
    <source>
        <dbReference type="ARBA" id="ARBA00023125"/>
    </source>
</evidence>
<dbReference type="PROSITE" id="PS51078">
    <property type="entry name" value="ICLR_ED"/>
    <property type="match status" value="1"/>
</dbReference>
<sequence length="274" mass="29152">MSKTPEYPVPALEKGLDIVEALAAEATPQSLGELAAGLKRSSSELFRMLNCLERRGYVAREAVSGKYGLTLKLFALSHVHSVTEKLLQAARGPMRGLTEEFQVSCHLSVLERGRLLVVAQEMSPEPVRISIEVGATFEAAKTASGRLLLAWSGERATRGEGKTRKVLEKIFAKIRTSGVSVAESETIEGVRDLAVHVGKPEAGVMAALAVTRLLRRGQRADEAALLAGMRAAAAEITRALGLGRGTQESGGEIAEARKSGGAEKRTRAAARGAR</sequence>
<organism evidence="7 8">
    <name type="scientific">Nibricoccus aquaticus</name>
    <dbReference type="NCBI Taxonomy" id="2576891"/>
    <lineage>
        <taxon>Bacteria</taxon>
        <taxon>Pseudomonadati</taxon>
        <taxon>Verrucomicrobiota</taxon>
        <taxon>Opitutia</taxon>
        <taxon>Opitutales</taxon>
        <taxon>Opitutaceae</taxon>
        <taxon>Nibricoccus</taxon>
    </lineage>
</organism>
<dbReference type="SUPFAM" id="SSF55781">
    <property type="entry name" value="GAF domain-like"/>
    <property type="match status" value="1"/>
</dbReference>
<dbReference type="InterPro" id="IPR036390">
    <property type="entry name" value="WH_DNA-bd_sf"/>
</dbReference>
<reference evidence="7 8" key="1">
    <citation type="submission" date="2017-09" db="EMBL/GenBank/DDBJ databases">
        <title>Complete genome sequence of Verrucomicrobial strain HZ-65, isolated from freshwater.</title>
        <authorList>
            <person name="Choi A."/>
        </authorList>
    </citation>
    <scope>NUCLEOTIDE SEQUENCE [LARGE SCALE GENOMIC DNA]</scope>
    <source>
        <strain evidence="7 8">HZ-65</strain>
    </source>
</reference>
<dbReference type="OrthoDB" id="9791752at2"/>
<dbReference type="Proteomes" id="UP000217265">
    <property type="component" value="Chromosome"/>
</dbReference>
<dbReference type="InterPro" id="IPR014757">
    <property type="entry name" value="Tscrpt_reg_IclR_C"/>
</dbReference>
<feature type="domain" description="IclR-ED" evidence="6">
    <location>
        <begin position="72"/>
        <end position="242"/>
    </location>
</feature>
<accession>A0A290Q4Y8</accession>
<dbReference type="PANTHER" id="PTHR30136:SF7">
    <property type="entry name" value="HTH-TYPE TRANSCRIPTIONAL REGULATOR KDGR-RELATED"/>
    <property type="match status" value="1"/>
</dbReference>
<evidence type="ECO:0000256" key="4">
    <source>
        <dbReference type="SAM" id="MobiDB-lite"/>
    </source>
</evidence>
<dbReference type="GO" id="GO:0045892">
    <property type="term" value="P:negative regulation of DNA-templated transcription"/>
    <property type="evidence" value="ECO:0007669"/>
    <property type="project" value="TreeGrafter"/>
</dbReference>
<evidence type="ECO:0000313" key="7">
    <source>
        <dbReference type="EMBL" id="ATC63337.1"/>
    </source>
</evidence>
<dbReference type="PROSITE" id="PS51077">
    <property type="entry name" value="HTH_ICLR"/>
    <property type="match status" value="1"/>
</dbReference>
<keyword evidence="1" id="KW-0805">Transcription regulation</keyword>
<dbReference type="Pfam" id="PF09339">
    <property type="entry name" value="HTH_IclR"/>
    <property type="match status" value="1"/>
</dbReference>
<evidence type="ECO:0000259" key="6">
    <source>
        <dbReference type="PROSITE" id="PS51078"/>
    </source>
</evidence>
<evidence type="ECO:0000256" key="1">
    <source>
        <dbReference type="ARBA" id="ARBA00023015"/>
    </source>
</evidence>
<dbReference type="RefSeq" id="WP_096054969.1">
    <property type="nucleotide sequence ID" value="NZ_CP023344.1"/>
</dbReference>
<dbReference type="GO" id="GO:0003700">
    <property type="term" value="F:DNA-binding transcription factor activity"/>
    <property type="evidence" value="ECO:0007669"/>
    <property type="project" value="TreeGrafter"/>
</dbReference>
<dbReference type="KEGG" id="vbh:CMV30_04870"/>
<feature type="domain" description="HTH iclR-type" evidence="5">
    <location>
        <begin position="9"/>
        <end position="71"/>
    </location>
</feature>
<gene>
    <name evidence="7" type="ORF">CMV30_04870</name>
</gene>
<dbReference type="PANTHER" id="PTHR30136">
    <property type="entry name" value="HELIX-TURN-HELIX TRANSCRIPTIONAL REGULATOR, ICLR FAMILY"/>
    <property type="match status" value="1"/>
</dbReference>
<evidence type="ECO:0000313" key="8">
    <source>
        <dbReference type="Proteomes" id="UP000217265"/>
    </source>
</evidence>
<dbReference type="InterPro" id="IPR029016">
    <property type="entry name" value="GAF-like_dom_sf"/>
</dbReference>
<dbReference type="Gene3D" id="1.10.10.10">
    <property type="entry name" value="Winged helix-like DNA-binding domain superfamily/Winged helix DNA-binding domain"/>
    <property type="match status" value="1"/>
</dbReference>
<dbReference type="GO" id="GO:0003677">
    <property type="term" value="F:DNA binding"/>
    <property type="evidence" value="ECO:0007669"/>
    <property type="project" value="UniProtKB-KW"/>
</dbReference>
<name>A0A290Q4Y8_9BACT</name>
<dbReference type="Gene3D" id="3.30.450.40">
    <property type="match status" value="1"/>
</dbReference>
<feature type="region of interest" description="Disordered" evidence="4">
    <location>
        <begin position="244"/>
        <end position="274"/>
    </location>
</feature>
<evidence type="ECO:0000259" key="5">
    <source>
        <dbReference type="PROSITE" id="PS51077"/>
    </source>
</evidence>
<dbReference type="SUPFAM" id="SSF46785">
    <property type="entry name" value="Winged helix' DNA-binding domain"/>
    <property type="match status" value="1"/>
</dbReference>
<dbReference type="EMBL" id="CP023344">
    <property type="protein sequence ID" value="ATC63337.1"/>
    <property type="molecule type" value="Genomic_DNA"/>
</dbReference>
<keyword evidence="2" id="KW-0238">DNA-binding</keyword>
<dbReference type="InterPro" id="IPR050707">
    <property type="entry name" value="HTH_MetabolicPath_Reg"/>
</dbReference>
<keyword evidence="3" id="KW-0804">Transcription</keyword>
<dbReference type="InterPro" id="IPR005471">
    <property type="entry name" value="Tscrpt_reg_IclR_N"/>
</dbReference>
<feature type="compositionally biased region" description="Basic and acidic residues" evidence="4">
    <location>
        <begin position="254"/>
        <end position="266"/>
    </location>
</feature>
<evidence type="ECO:0000256" key="3">
    <source>
        <dbReference type="ARBA" id="ARBA00023163"/>
    </source>
</evidence>
<keyword evidence="8" id="KW-1185">Reference proteome</keyword>
<dbReference type="SMART" id="SM00346">
    <property type="entry name" value="HTH_ICLR"/>
    <property type="match status" value="1"/>
</dbReference>
<proteinExistence type="predicted"/>
<dbReference type="InterPro" id="IPR036388">
    <property type="entry name" value="WH-like_DNA-bd_sf"/>
</dbReference>
<dbReference type="AlphaFoldDB" id="A0A290Q4Y8"/>
<dbReference type="Pfam" id="PF01614">
    <property type="entry name" value="IclR_C"/>
    <property type="match status" value="1"/>
</dbReference>